<dbReference type="Proteomes" id="UP001055153">
    <property type="component" value="Unassembled WGS sequence"/>
</dbReference>
<dbReference type="RefSeq" id="WP_238235406.1">
    <property type="nucleotide sequence ID" value="NZ_BPQQ01000027.1"/>
</dbReference>
<proteinExistence type="predicted"/>
<evidence type="ECO:0000313" key="3">
    <source>
        <dbReference type="Proteomes" id="UP001055153"/>
    </source>
</evidence>
<sequence length="849" mass="90772">MPPGPDRPLGPAILRIAAWPIETIAPLRGDAFAARVDAWIEAGDAIGRDSGTLTGRLHAVIPALADRATRRAALDLKRRLHGGAEPLPGEPVARLLASPALPPEVGDGLRRMARRRESHAAERAAIEAAHAAELDRAGAELARIARSDAFLRALCLASPSTYRQWCQSGAGGGRERSRRRLQATLHRYLMRAVGRATPNGLWAGIALEDPGLSAERPLDIRPAQAATRVSPALAPFARALEALNRQRPWIEAVGWRINPTLRRAGPERWVFGTVADGIWRALQVEHHPVLDWLTARAPASGGPWRLAEIEADLGRHAPPAAARAIAEGWIAAGLLWSDAAFPAIYADGWEALDAIASVLPAAEAPLWRRCRDALRQIAQTLEAGIDRLAPDALRAQLDAANAAAARVLDRYGPAEPHGDVLVVDRGAPFRFALSDAFAHAIDGRCRAAFAFDRFGLGTSESRIGLRRLFGGLGPGEAVPLADFLTRGLDTEPVPRGLAWEERVLPCAGDLAPQARAAFAGWERAIGAGWADPVLALEAGAAPDVPLPPGSALLLVGTGAEEPALRLGGITPEPCFFYARFSHLFGDAGAGPDPFRAWLQASLRAVEARAPHLRFADLAVRNQRAPNVAARPRLSPDLVDPLDPAALRELTVSCDAAGRPVLRRAGEAAALIPSARSAAYLGGLDRFAAILSGIAVFLGRPALLAPIPRLSREIADWHHLPRLDLGSTTISPERWTPPEALGAGLVAARGAERFILWRRFVREARLPAFVHSFQGRHQTESLLATASALGIEILAQDLAAHGPALRLQEVHPAPDRFVARDAEGRRYFAELAVAWAGDPAFFDGYPAPGS</sequence>
<evidence type="ECO:0000259" key="1">
    <source>
        <dbReference type="Pfam" id="PF04738"/>
    </source>
</evidence>
<organism evidence="2 3">
    <name type="scientific">Methylobacterium isbiliense</name>
    <dbReference type="NCBI Taxonomy" id="315478"/>
    <lineage>
        <taxon>Bacteria</taxon>
        <taxon>Pseudomonadati</taxon>
        <taxon>Pseudomonadota</taxon>
        <taxon>Alphaproteobacteria</taxon>
        <taxon>Hyphomicrobiales</taxon>
        <taxon>Methylobacteriaceae</taxon>
        <taxon>Methylobacterium</taxon>
    </lineage>
</organism>
<dbReference type="InterPro" id="IPR006827">
    <property type="entry name" value="Lant_deHydtase_N"/>
</dbReference>
<accession>A0ABQ4SDE8</accession>
<dbReference type="Pfam" id="PF04738">
    <property type="entry name" value="Lant_dehydr_N"/>
    <property type="match status" value="1"/>
</dbReference>
<comment type="caution">
    <text evidence="2">The sequence shown here is derived from an EMBL/GenBank/DDBJ whole genome shotgun (WGS) entry which is preliminary data.</text>
</comment>
<gene>
    <name evidence="2" type="ORF">GMJLKIPL_2442</name>
</gene>
<keyword evidence="3" id="KW-1185">Reference proteome</keyword>
<evidence type="ECO:0000313" key="2">
    <source>
        <dbReference type="EMBL" id="GJE00520.1"/>
    </source>
</evidence>
<protein>
    <recommendedName>
        <fullName evidence="1">Lantibiotic dehydratase N-terminal domain-containing protein</fullName>
    </recommendedName>
</protein>
<reference evidence="2" key="1">
    <citation type="journal article" date="2021" name="Front. Microbiol.">
        <title>Comprehensive Comparative Genomics and Phenotyping of Methylobacterium Species.</title>
        <authorList>
            <person name="Alessa O."/>
            <person name="Ogura Y."/>
            <person name="Fujitani Y."/>
            <person name="Takami H."/>
            <person name="Hayashi T."/>
            <person name="Sahin N."/>
            <person name="Tani A."/>
        </authorList>
    </citation>
    <scope>NUCLEOTIDE SEQUENCE</scope>
    <source>
        <strain evidence="2">DSM 17168</strain>
    </source>
</reference>
<feature type="domain" description="Lantibiotic dehydratase N-terminal" evidence="1">
    <location>
        <begin position="149"/>
        <end position="459"/>
    </location>
</feature>
<name>A0ABQ4SDE8_9HYPH</name>
<dbReference type="EMBL" id="BPQQ01000027">
    <property type="protein sequence ID" value="GJE00520.1"/>
    <property type="molecule type" value="Genomic_DNA"/>
</dbReference>
<reference evidence="2" key="2">
    <citation type="submission" date="2021-08" db="EMBL/GenBank/DDBJ databases">
        <authorList>
            <person name="Tani A."/>
            <person name="Ola A."/>
            <person name="Ogura Y."/>
            <person name="Katsura K."/>
            <person name="Hayashi T."/>
        </authorList>
    </citation>
    <scope>NUCLEOTIDE SEQUENCE</scope>
    <source>
        <strain evidence="2">DSM 17168</strain>
    </source>
</reference>